<comment type="caution">
    <text evidence="1">The sequence shown here is derived from an EMBL/GenBank/DDBJ whole genome shotgun (WGS) entry which is preliminary data.</text>
</comment>
<evidence type="ECO:0000313" key="3">
    <source>
        <dbReference type="Proteomes" id="UP000659438"/>
    </source>
</evidence>
<reference evidence="1" key="2">
    <citation type="submission" date="2020-07" db="EMBL/GenBank/DDBJ databases">
        <authorList>
            <person name="Lood C."/>
            <person name="Girard L."/>
        </authorList>
    </citation>
    <scope>NUCLEOTIDE SEQUENCE</scope>
    <source>
        <strain evidence="1">SWRI102</strain>
    </source>
</reference>
<dbReference type="AlphaFoldDB" id="A0A923FPN7"/>
<reference evidence="1 3" key="1">
    <citation type="journal article" date="2020" name="Microorganisms">
        <title>Reliable Identification of Environmental Pseudomonas Isolates Using the rpoD Gene.</title>
        <authorList>
            <consortium name="The Broad Institute Genome Sequencing Platform"/>
            <person name="Girard L."/>
            <person name="Lood C."/>
            <person name="Rokni-Zadeh H."/>
            <person name="van Noort V."/>
            <person name="Lavigne R."/>
            <person name="De Mot R."/>
        </authorList>
    </citation>
    <scope>NUCLEOTIDE SEQUENCE</scope>
    <source>
        <strain evidence="1 3">SWRI102</strain>
    </source>
</reference>
<reference evidence="2" key="3">
    <citation type="submission" date="2021-06" db="EMBL/GenBank/DDBJ databases">
        <title>Updating the genus Pseudomonas: Description of 43 new species and partition of the Pseudomonas putida group.</title>
        <authorList>
            <person name="Girard L."/>
            <person name="Lood C."/>
            <person name="Vandamme P."/>
            <person name="Rokni-Zadeh H."/>
            <person name="Van Noort V."/>
            <person name="Hofte M."/>
            <person name="Lavigne R."/>
            <person name="De Mot R."/>
        </authorList>
    </citation>
    <scope>NUCLEOTIDE SEQUENCE</scope>
    <source>
        <strain evidence="2">SWRI102</strain>
    </source>
</reference>
<sequence length="246" mass="28330">MERTLFIFEGEKTERLYFKSLERAFFPGEESRLLASFQNDLYELYAQVAEDEDLDLFELIKELNPSANKDEHLKNLRRDQVGQIYLFFDFEPKDDQFTGKNLLNMIRRFDNETELGKLFISYPMIEAIRDIDNLDEFLCRTVAISDCAGAIYKKLSADRGSHLYQDAKKIDKKGWQFLIEANLRKANMLTSGEDALALISDQAPLALAQLINDSPRDPLPVLSAFPIFLADYFGLDVLSSAQRFVK</sequence>
<gene>
    <name evidence="2" type="ORF">HU742_025185</name>
    <name evidence="1" type="ORF">HU742_10715</name>
</gene>
<dbReference type="RefSeq" id="WP_186643349.1">
    <property type="nucleotide sequence ID" value="NZ_JABWQX020000006.1"/>
</dbReference>
<name>A0A923FPN7_9PSED</name>
<evidence type="ECO:0000313" key="1">
    <source>
        <dbReference type="EMBL" id="MBC3395679.1"/>
    </source>
</evidence>
<dbReference type="EMBL" id="JABWQX010000003">
    <property type="protein sequence ID" value="MBC3395679.1"/>
    <property type="molecule type" value="Genomic_DNA"/>
</dbReference>
<dbReference type="EMBL" id="JABWQX020000006">
    <property type="protein sequence ID" value="MBV4554449.1"/>
    <property type="molecule type" value="Genomic_DNA"/>
</dbReference>
<accession>A0A923FPN7</accession>
<proteinExistence type="predicted"/>
<dbReference type="Proteomes" id="UP000659438">
    <property type="component" value="Unassembled WGS sequence"/>
</dbReference>
<keyword evidence="3" id="KW-1185">Reference proteome</keyword>
<organism evidence="1">
    <name type="scientific">Pseudomonas marvdashtae</name>
    <dbReference type="NCBI Taxonomy" id="2745500"/>
    <lineage>
        <taxon>Bacteria</taxon>
        <taxon>Pseudomonadati</taxon>
        <taxon>Pseudomonadota</taxon>
        <taxon>Gammaproteobacteria</taxon>
        <taxon>Pseudomonadales</taxon>
        <taxon>Pseudomonadaceae</taxon>
        <taxon>Pseudomonas</taxon>
    </lineage>
</organism>
<evidence type="ECO:0000313" key="2">
    <source>
        <dbReference type="EMBL" id="MBV4554449.1"/>
    </source>
</evidence>
<protein>
    <submittedName>
        <fullName evidence="1">Uncharacterized protein</fullName>
    </submittedName>
</protein>